<dbReference type="Pfam" id="PF18924">
    <property type="entry name" value="DUF5674"/>
    <property type="match status" value="1"/>
</dbReference>
<evidence type="ECO:0000313" key="1">
    <source>
        <dbReference type="EMBL" id="KKP97660.1"/>
    </source>
</evidence>
<protein>
    <submittedName>
        <fullName evidence="1">Uncharacterized protein</fullName>
    </submittedName>
</protein>
<organism evidence="1 2">
    <name type="scientific">Candidatus Nomurabacteria bacterium GW2011_GWA1_36_15</name>
    <dbReference type="NCBI Taxonomy" id="1618728"/>
    <lineage>
        <taxon>Bacteria</taxon>
        <taxon>Candidatus Nomuraibacteriota</taxon>
    </lineage>
</organism>
<reference evidence="1 2" key="1">
    <citation type="journal article" date="2015" name="Nature">
        <title>rRNA introns, odd ribosomes, and small enigmatic genomes across a large radiation of phyla.</title>
        <authorList>
            <person name="Brown C.T."/>
            <person name="Hug L.A."/>
            <person name="Thomas B.C."/>
            <person name="Sharon I."/>
            <person name="Castelle C.J."/>
            <person name="Singh A."/>
            <person name="Wilkins M.J."/>
            <person name="Williams K.H."/>
            <person name="Banfield J.F."/>
        </authorList>
    </citation>
    <scope>NUCLEOTIDE SEQUENCE [LARGE SCALE GENOMIC DNA]</scope>
</reference>
<gene>
    <name evidence="1" type="ORF">US05_C0013G0017</name>
</gene>
<dbReference type="InterPro" id="IPR043731">
    <property type="entry name" value="DUF5674"/>
</dbReference>
<dbReference type="EMBL" id="LBRM01000013">
    <property type="protein sequence ID" value="KKP97660.1"/>
    <property type="molecule type" value="Genomic_DNA"/>
</dbReference>
<sequence>MNIKIIGKKITESELREIAKDFYGDMVKGVVDIERGIIAMGGEYHMDANVMLIENGSKQQNIWGFNWYFDKKESERIEYISLINIRPRQNNRTMEVQDVSLRDKMKTIILKYLL</sequence>
<dbReference type="Proteomes" id="UP000034606">
    <property type="component" value="Unassembled WGS sequence"/>
</dbReference>
<comment type="caution">
    <text evidence="1">The sequence shown here is derived from an EMBL/GenBank/DDBJ whole genome shotgun (WGS) entry which is preliminary data.</text>
</comment>
<evidence type="ECO:0000313" key="2">
    <source>
        <dbReference type="Proteomes" id="UP000034606"/>
    </source>
</evidence>
<proteinExistence type="predicted"/>
<name>A0A0G0GCX9_9BACT</name>
<dbReference type="AlphaFoldDB" id="A0A0G0GCX9"/>
<accession>A0A0G0GCX9</accession>